<organism evidence="2 3">
    <name type="scientific">Trachymyrmex septentrionalis</name>
    <dbReference type="NCBI Taxonomy" id="34720"/>
    <lineage>
        <taxon>Eukaryota</taxon>
        <taxon>Metazoa</taxon>
        <taxon>Ecdysozoa</taxon>
        <taxon>Arthropoda</taxon>
        <taxon>Hexapoda</taxon>
        <taxon>Insecta</taxon>
        <taxon>Pterygota</taxon>
        <taxon>Neoptera</taxon>
        <taxon>Endopterygota</taxon>
        <taxon>Hymenoptera</taxon>
        <taxon>Apocrita</taxon>
        <taxon>Aculeata</taxon>
        <taxon>Formicoidea</taxon>
        <taxon>Formicidae</taxon>
        <taxon>Myrmicinae</taxon>
        <taxon>Trachymyrmex</taxon>
    </lineage>
</organism>
<protein>
    <submittedName>
        <fullName evidence="2">Uncharacterized protein</fullName>
    </submittedName>
</protein>
<dbReference type="Proteomes" id="UP000078541">
    <property type="component" value="Unassembled WGS sequence"/>
</dbReference>
<feature type="compositionally biased region" description="Polar residues" evidence="1">
    <location>
        <begin position="119"/>
        <end position="130"/>
    </location>
</feature>
<keyword evidence="3" id="KW-1185">Reference proteome</keyword>
<feature type="region of interest" description="Disordered" evidence="1">
    <location>
        <begin position="104"/>
        <end position="137"/>
    </location>
</feature>
<reference evidence="2 3" key="1">
    <citation type="submission" date="2016-03" db="EMBL/GenBank/DDBJ databases">
        <title>Trachymyrmex septentrionalis WGS genome.</title>
        <authorList>
            <person name="Nygaard S."/>
            <person name="Hu H."/>
            <person name="Boomsma J."/>
            <person name="Zhang G."/>
        </authorList>
    </citation>
    <scope>NUCLEOTIDE SEQUENCE [LARGE SCALE GENOMIC DNA]</scope>
    <source>
        <strain evidence="2">Tsep2-gDNA-1</strain>
        <tissue evidence="2">Whole body</tissue>
    </source>
</reference>
<feature type="compositionally biased region" description="Basic residues" evidence="1">
    <location>
        <begin position="106"/>
        <end position="116"/>
    </location>
</feature>
<evidence type="ECO:0000313" key="3">
    <source>
        <dbReference type="Proteomes" id="UP000078541"/>
    </source>
</evidence>
<accession>A0A195EX38</accession>
<gene>
    <name evidence="2" type="ORF">ALC56_12798</name>
</gene>
<evidence type="ECO:0000256" key="1">
    <source>
        <dbReference type="SAM" id="MobiDB-lite"/>
    </source>
</evidence>
<dbReference type="EMBL" id="KQ981928">
    <property type="protein sequence ID" value="KYN32845.1"/>
    <property type="molecule type" value="Genomic_DNA"/>
</dbReference>
<proteinExistence type="predicted"/>
<name>A0A195EX38_9HYME</name>
<evidence type="ECO:0000313" key="2">
    <source>
        <dbReference type="EMBL" id="KYN32845.1"/>
    </source>
</evidence>
<sequence>MTDGHGRTNTVGHRAVRGQRMLPDVCLQCVACPLDVCVCVAPRCAFFSVQACLEDTAIERTEKSPPTLAPVRFRSAKLFTRRVSTCLRYPLLYPYLPLLQSTPHATQHKPHRRRETRHMSGTTFEATNPNGRHRPPCATCRPPRLTFVEARHSLARSNMAATYHSVADHYQK</sequence>
<dbReference type="AlphaFoldDB" id="A0A195EX38"/>